<reference evidence="6" key="1">
    <citation type="submission" date="2017-09" db="EMBL/GenBank/DDBJ databases">
        <authorList>
            <person name="Varghese N."/>
            <person name="Submissions S."/>
        </authorList>
    </citation>
    <scope>NUCLEOTIDE SEQUENCE [LARGE SCALE GENOMIC DNA]</scope>
    <source>
        <strain evidence="6">JKS000234</strain>
    </source>
</reference>
<dbReference type="InterPro" id="IPR011711">
    <property type="entry name" value="GntR_C"/>
</dbReference>
<keyword evidence="2" id="KW-0238">DNA-binding</keyword>
<dbReference type="AlphaFoldDB" id="A0A286BY14"/>
<dbReference type="Gene3D" id="1.10.10.10">
    <property type="entry name" value="Winged helix-like DNA-binding domain superfamily/Winged helix DNA-binding domain"/>
    <property type="match status" value="1"/>
</dbReference>
<evidence type="ECO:0000256" key="2">
    <source>
        <dbReference type="ARBA" id="ARBA00023125"/>
    </source>
</evidence>
<feature type="domain" description="HTH gntR-type" evidence="4">
    <location>
        <begin position="5"/>
        <end position="72"/>
    </location>
</feature>
<keyword evidence="1" id="KW-0805">Transcription regulation</keyword>
<dbReference type="Gene3D" id="1.20.120.530">
    <property type="entry name" value="GntR ligand-binding domain-like"/>
    <property type="match status" value="1"/>
</dbReference>
<dbReference type="SUPFAM" id="SSF46785">
    <property type="entry name" value="Winged helix' DNA-binding domain"/>
    <property type="match status" value="1"/>
</dbReference>
<organism evidence="5 6">
    <name type="scientific">Candidatus Pantoea floridensis</name>
    <dbReference type="NCBI Taxonomy" id="1938870"/>
    <lineage>
        <taxon>Bacteria</taxon>
        <taxon>Pseudomonadati</taxon>
        <taxon>Pseudomonadota</taxon>
        <taxon>Gammaproteobacteria</taxon>
        <taxon>Enterobacterales</taxon>
        <taxon>Erwiniaceae</taxon>
        <taxon>Pantoea</taxon>
    </lineage>
</organism>
<dbReference type="OrthoDB" id="9799812at2"/>
<dbReference type="Proteomes" id="UP000219271">
    <property type="component" value="Unassembled WGS sequence"/>
</dbReference>
<gene>
    <name evidence="5" type="ORF">SAMN06273570_3480</name>
</gene>
<protein>
    <submittedName>
        <fullName evidence="5">Transcriptional regulator, GntR family</fullName>
    </submittedName>
</protein>
<dbReference type="SUPFAM" id="SSF48008">
    <property type="entry name" value="GntR ligand-binding domain-like"/>
    <property type="match status" value="1"/>
</dbReference>
<dbReference type="InterPro" id="IPR036390">
    <property type="entry name" value="WH_DNA-bd_sf"/>
</dbReference>
<evidence type="ECO:0000256" key="1">
    <source>
        <dbReference type="ARBA" id="ARBA00023015"/>
    </source>
</evidence>
<dbReference type="GO" id="GO:0003677">
    <property type="term" value="F:DNA binding"/>
    <property type="evidence" value="ECO:0007669"/>
    <property type="project" value="UniProtKB-KW"/>
</dbReference>
<dbReference type="SMART" id="SM00345">
    <property type="entry name" value="HTH_GNTR"/>
    <property type="match status" value="1"/>
</dbReference>
<evidence type="ECO:0000256" key="3">
    <source>
        <dbReference type="ARBA" id="ARBA00023163"/>
    </source>
</evidence>
<sequence length="232" mass="26227">MTDFLSLSDKAYHTIRRDILTCRLLPGSLVTESELMERYHTGKSTIRLALARLSHEKLVISRPRKGYRIAPVSVQDVEEVFTVRAALEPLAARLAVGKVDIELLKSLEAQCRVEVAAPLSTRIDVFMNANKRFHLTIVEATGNQHLINTLSGLMDEMSRLVALGFNVQRIKPEIKHDHNAMIEAFIEGDAKRVETIARRHIETFQAMTLEKIYATLSKKGTLLPVLPREIFE</sequence>
<proteinExistence type="predicted"/>
<dbReference type="InterPro" id="IPR036388">
    <property type="entry name" value="WH-like_DNA-bd_sf"/>
</dbReference>
<accession>A0A286BY14</accession>
<dbReference type="RefSeq" id="WP_097096896.1">
    <property type="nucleotide sequence ID" value="NZ_OCMY01000001.1"/>
</dbReference>
<dbReference type="PROSITE" id="PS50949">
    <property type="entry name" value="HTH_GNTR"/>
    <property type="match status" value="1"/>
</dbReference>
<name>A0A286BY14_9GAMM</name>
<keyword evidence="3" id="KW-0804">Transcription</keyword>
<dbReference type="GO" id="GO:0003700">
    <property type="term" value="F:DNA-binding transcription factor activity"/>
    <property type="evidence" value="ECO:0007669"/>
    <property type="project" value="InterPro"/>
</dbReference>
<dbReference type="InterPro" id="IPR000524">
    <property type="entry name" value="Tscrpt_reg_HTH_GntR"/>
</dbReference>
<dbReference type="Pfam" id="PF07729">
    <property type="entry name" value="FCD"/>
    <property type="match status" value="1"/>
</dbReference>
<dbReference type="PANTHER" id="PTHR43537">
    <property type="entry name" value="TRANSCRIPTIONAL REGULATOR, GNTR FAMILY"/>
    <property type="match status" value="1"/>
</dbReference>
<dbReference type="SMART" id="SM00895">
    <property type="entry name" value="FCD"/>
    <property type="match status" value="1"/>
</dbReference>
<keyword evidence="6" id="KW-1185">Reference proteome</keyword>
<dbReference type="PANTHER" id="PTHR43537:SF5">
    <property type="entry name" value="UXU OPERON TRANSCRIPTIONAL REGULATOR"/>
    <property type="match status" value="1"/>
</dbReference>
<dbReference type="EMBL" id="OCMY01000001">
    <property type="protein sequence ID" value="SOD39042.1"/>
    <property type="molecule type" value="Genomic_DNA"/>
</dbReference>
<evidence type="ECO:0000313" key="5">
    <source>
        <dbReference type="EMBL" id="SOD39042.1"/>
    </source>
</evidence>
<dbReference type="CDD" id="cd07377">
    <property type="entry name" value="WHTH_GntR"/>
    <property type="match status" value="1"/>
</dbReference>
<evidence type="ECO:0000259" key="4">
    <source>
        <dbReference type="PROSITE" id="PS50949"/>
    </source>
</evidence>
<dbReference type="Pfam" id="PF00392">
    <property type="entry name" value="GntR"/>
    <property type="match status" value="1"/>
</dbReference>
<evidence type="ECO:0000313" key="6">
    <source>
        <dbReference type="Proteomes" id="UP000219271"/>
    </source>
</evidence>
<dbReference type="InterPro" id="IPR008920">
    <property type="entry name" value="TF_FadR/GntR_C"/>
</dbReference>